<accession>M1MXI7</accession>
<dbReference type="HOGENOM" id="CLU_2218520_0_0_9"/>
<dbReference type="InterPro" id="IPR036689">
    <property type="entry name" value="ESAT-6-like_sf"/>
</dbReference>
<keyword evidence="2" id="KW-1185">Reference proteome</keyword>
<dbReference type="KEGG" id="csr:Cspa_c23920"/>
<gene>
    <name evidence="1" type="ORF">Cspa_c23920</name>
</gene>
<dbReference type="AlphaFoldDB" id="M1MXI7"/>
<organism evidence="1 2">
    <name type="scientific">Clostridium saccharoperbutylacetonicum N1-4(HMT)</name>
    <dbReference type="NCBI Taxonomy" id="931276"/>
    <lineage>
        <taxon>Bacteria</taxon>
        <taxon>Bacillati</taxon>
        <taxon>Bacillota</taxon>
        <taxon>Clostridia</taxon>
        <taxon>Eubacteriales</taxon>
        <taxon>Clostridiaceae</taxon>
        <taxon>Clostridium</taxon>
    </lineage>
</organism>
<dbReference type="eggNOG" id="ENOG50327CI">
    <property type="taxonomic scope" value="Bacteria"/>
</dbReference>
<dbReference type="STRING" id="36745.CLSAP_22100"/>
<sequence>MAGILSSNFYIDNSSLDSLKDSYNTSIKSLTDLYFDFENEVNNLESNELWKGESFDKFKENFDSWKMEYLKSLSEVVELKEFIEEVKATSEALINQRDNLKTSLEV</sequence>
<evidence type="ECO:0000313" key="2">
    <source>
        <dbReference type="Proteomes" id="UP000011728"/>
    </source>
</evidence>
<dbReference type="Gene3D" id="1.10.287.1060">
    <property type="entry name" value="ESAT-6-like"/>
    <property type="match status" value="1"/>
</dbReference>
<dbReference type="SUPFAM" id="SSF140453">
    <property type="entry name" value="EsxAB dimer-like"/>
    <property type="match status" value="1"/>
</dbReference>
<name>M1MXI7_9CLOT</name>
<dbReference type="PATRIC" id="fig|931276.5.peg.2396"/>
<evidence type="ECO:0000313" key="1">
    <source>
        <dbReference type="EMBL" id="AGF56157.1"/>
    </source>
</evidence>
<dbReference type="EMBL" id="CP004121">
    <property type="protein sequence ID" value="AGF56157.1"/>
    <property type="molecule type" value="Genomic_DNA"/>
</dbReference>
<dbReference type="RefSeq" id="WP_015392476.1">
    <property type="nucleotide sequence ID" value="NC_020291.1"/>
</dbReference>
<dbReference type="OrthoDB" id="9933975at2"/>
<reference evidence="1 2" key="1">
    <citation type="submission" date="2013-02" db="EMBL/GenBank/DDBJ databases">
        <title>Genome sequence of Clostridium saccharoperbutylacetonicum N1-4(HMT).</title>
        <authorList>
            <person name="Poehlein A."/>
            <person name="Daniel R."/>
        </authorList>
    </citation>
    <scope>NUCLEOTIDE SEQUENCE [LARGE SCALE GENOMIC DNA]</scope>
    <source>
        <strain evidence="2">N1-4(HMT)</strain>
    </source>
</reference>
<protein>
    <submittedName>
        <fullName evidence="1">Uncharacterized protein</fullName>
    </submittedName>
</protein>
<dbReference type="Proteomes" id="UP000011728">
    <property type="component" value="Chromosome"/>
</dbReference>
<proteinExistence type="predicted"/>